<protein>
    <submittedName>
        <fullName evidence="5">Chromatin binding</fullName>
    </submittedName>
</protein>
<dbReference type="PROSITE" id="PS51294">
    <property type="entry name" value="HTH_MYB"/>
    <property type="match status" value="1"/>
</dbReference>
<feature type="compositionally biased region" description="Basic and acidic residues" evidence="2">
    <location>
        <begin position="334"/>
        <end position="344"/>
    </location>
</feature>
<reference evidence="5 6" key="1">
    <citation type="journal article" date="2016" name="Sci. Rep.">
        <title>Draft genome sequencing and secretome analysis of fungal phytopathogen Ascochyta rabiei provides insight into the necrotrophic effector repertoire.</title>
        <authorList>
            <person name="Verma S."/>
            <person name="Gazara R.K."/>
            <person name="Nizam S."/>
            <person name="Parween S."/>
            <person name="Chattopadhyay D."/>
            <person name="Verma P.K."/>
        </authorList>
    </citation>
    <scope>NUCLEOTIDE SEQUENCE [LARGE SCALE GENOMIC DNA]</scope>
    <source>
        <strain evidence="5 6">ArDII</strain>
    </source>
</reference>
<feature type="domain" description="HTH myb-type" evidence="4">
    <location>
        <begin position="268"/>
        <end position="326"/>
    </location>
</feature>
<evidence type="ECO:0000256" key="1">
    <source>
        <dbReference type="ARBA" id="ARBA00023242"/>
    </source>
</evidence>
<feature type="compositionally biased region" description="Basic and acidic residues" evidence="2">
    <location>
        <begin position="470"/>
        <end position="483"/>
    </location>
</feature>
<feature type="region of interest" description="Disordered" evidence="2">
    <location>
        <begin position="30"/>
        <end position="56"/>
    </location>
</feature>
<feature type="region of interest" description="Disordered" evidence="2">
    <location>
        <begin position="204"/>
        <end position="278"/>
    </location>
</feature>
<organism evidence="5 6">
    <name type="scientific">Didymella rabiei</name>
    <name type="common">Chickpea ascochyta blight fungus</name>
    <name type="synonym">Mycosphaerella rabiei</name>
    <dbReference type="NCBI Taxonomy" id="5454"/>
    <lineage>
        <taxon>Eukaryota</taxon>
        <taxon>Fungi</taxon>
        <taxon>Dikarya</taxon>
        <taxon>Ascomycota</taxon>
        <taxon>Pezizomycotina</taxon>
        <taxon>Dothideomycetes</taxon>
        <taxon>Pleosporomycetidae</taxon>
        <taxon>Pleosporales</taxon>
        <taxon>Pleosporineae</taxon>
        <taxon>Didymellaceae</taxon>
        <taxon>Ascochyta</taxon>
    </lineage>
</organism>
<gene>
    <name evidence="5" type="ORF">ST47_g5558</name>
</gene>
<dbReference type="InterPro" id="IPR001005">
    <property type="entry name" value="SANT/Myb"/>
</dbReference>
<feature type="region of interest" description="Disordered" evidence="2">
    <location>
        <begin position="160"/>
        <end position="183"/>
    </location>
</feature>
<dbReference type="CDD" id="cd11660">
    <property type="entry name" value="SANT_TRF"/>
    <property type="match status" value="1"/>
</dbReference>
<feature type="compositionally biased region" description="Pro residues" evidence="2">
    <location>
        <begin position="638"/>
        <end position="648"/>
    </location>
</feature>
<feature type="region of interest" description="Disordered" evidence="2">
    <location>
        <begin position="637"/>
        <end position="662"/>
    </location>
</feature>
<sequence>MEPRITTLLDQSPYKRVTLDPSVLTTTSSSVATRYTEPGTSVNDARLNRDSQSHKDHVESRIKTSLQAHSSAPLARVLNDSTCPSRVLQPTGGHQTPQHAAFRIGNDDPRLGPTSISPDARRRDRTHNPIGISGSDASLIQLPKPPQALRKTVKRPRIPPLLQGLHQPPPLPPKSRLFPPITSDRSGLVSDVGERFGLGNAFSTSSTEELAKARVSPHKTNDAESDDTRQARHADSPQKESHRSGPGIGPANHPPVTQTSSQARSQVKAPRKRTRWTQKETEDLLTGVSRFGIGRWKQILDCTDFQFQGRTAVDLKDRFRVCRPGEGLKVKVPAPEKAETKRPGELSGPSSEPRTVFSNDSIVDHTVPLVPWTTSEETEVQDSVSQAATSKTDVHGPFLKSKRRARREFSDTDDKNLLKGFKRYGPVWHLMRNDCELGFDMRHPTDLRDRFRIRYPELFSQAGYKLKPKEERVLKDRASEPKAQRLQASSRSTETADNTSDISSQVVAQRRSDKSTAHAAIPTMPNAPSVTTGAPVGTTSQTDPMRPTFDLMTDLTFDDDDGERSPIILNRNILQWADENSSSAIPATTVPAATLASSHTSSDMLYNPFTASDGLHINPLATLKLPSTAHWSYMNPPSAAPPSLPPPGALKHGLASHAEHAGASRAPNSIAGTAMMTTPMASAPPPSSSSTVASRTQADMRAPNLPNIVFPYVPNASARNAVHNLPPPADILSSGQAGADGYIWIG</sequence>
<dbReference type="EMBL" id="JYNV01000199">
    <property type="protein sequence ID" value="KZM23266.1"/>
    <property type="molecule type" value="Genomic_DNA"/>
</dbReference>
<evidence type="ECO:0000259" key="4">
    <source>
        <dbReference type="PROSITE" id="PS51294"/>
    </source>
</evidence>
<name>A0A163DMZ5_DIDRA</name>
<feature type="compositionally biased region" description="Polar residues" evidence="2">
    <location>
        <begin position="486"/>
        <end position="507"/>
    </location>
</feature>
<dbReference type="Gene3D" id="1.10.246.220">
    <property type="match status" value="1"/>
</dbReference>
<feature type="compositionally biased region" description="Basic and acidic residues" evidence="2">
    <location>
        <begin position="46"/>
        <end position="56"/>
    </location>
</feature>
<feature type="compositionally biased region" description="Polar residues" evidence="2">
    <location>
        <begin position="526"/>
        <end position="543"/>
    </location>
</feature>
<dbReference type="AlphaFoldDB" id="A0A163DMZ5"/>
<evidence type="ECO:0000313" key="5">
    <source>
        <dbReference type="EMBL" id="KZM23266.1"/>
    </source>
</evidence>
<dbReference type="PANTHER" id="PTHR46734:SF1">
    <property type="entry name" value="TELOMERIC REPEAT-BINDING FACTOR 1"/>
    <property type="match status" value="1"/>
</dbReference>
<dbReference type="PANTHER" id="PTHR46734">
    <property type="entry name" value="TELOMERIC REPEAT-BINDING FACTOR 1 TERF1"/>
    <property type="match status" value="1"/>
</dbReference>
<feature type="compositionally biased region" description="Polar residues" evidence="2">
    <location>
        <begin position="255"/>
        <end position="265"/>
    </location>
</feature>
<evidence type="ECO:0000259" key="3">
    <source>
        <dbReference type="PROSITE" id="PS50090"/>
    </source>
</evidence>
<dbReference type="InterPro" id="IPR017930">
    <property type="entry name" value="Myb_dom"/>
</dbReference>
<dbReference type="Pfam" id="PF00249">
    <property type="entry name" value="Myb_DNA-binding"/>
    <property type="match status" value="1"/>
</dbReference>
<feature type="domain" description="Myb-like" evidence="3">
    <location>
        <begin position="268"/>
        <end position="320"/>
    </location>
</feature>
<evidence type="ECO:0000256" key="2">
    <source>
        <dbReference type="SAM" id="MobiDB-lite"/>
    </source>
</evidence>
<dbReference type="SUPFAM" id="SSF46689">
    <property type="entry name" value="Homeodomain-like"/>
    <property type="match status" value="1"/>
</dbReference>
<feature type="region of interest" description="Disordered" evidence="2">
    <location>
        <begin position="470"/>
        <end position="547"/>
    </location>
</feature>
<dbReference type="PROSITE" id="PS50090">
    <property type="entry name" value="MYB_LIKE"/>
    <property type="match status" value="1"/>
</dbReference>
<dbReference type="SMART" id="SM00717">
    <property type="entry name" value="SANT"/>
    <property type="match status" value="2"/>
</dbReference>
<proteinExistence type="predicted"/>
<dbReference type="STRING" id="5454.A0A163DMZ5"/>
<accession>A0A163DMZ5</accession>
<feature type="region of interest" description="Disordered" evidence="2">
    <location>
        <begin position="334"/>
        <end position="357"/>
    </location>
</feature>
<feature type="compositionally biased region" description="Basic and acidic residues" evidence="2">
    <location>
        <begin position="219"/>
        <end position="243"/>
    </location>
</feature>
<dbReference type="InterPro" id="IPR052450">
    <property type="entry name" value="TRBD-Containing_Protein"/>
</dbReference>
<keyword evidence="1" id="KW-0539">Nucleus</keyword>
<keyword evidence="6" id="KW-1185">Reference proteome</keyword>
<dbReference type="InterPro" id="IPR009057">
    <property type="entry name" value="Homeodomain-like_sf"/>
</dbReference>
<comment type="caution">
    <text evidence="5">The sequence shown here is derived from an EMBL/GenBank/DDBJ whole genome shotgun (WGS) entry which is preliminary data.</text>
</comment>
<feature type="region of interest" description="Disordered" evidence="2">
    <location>
        <begin position="89"/>
        <end position="140"/>
    </location>
</feature>
<dbReference type="Proteomes" id="UP000076837">
    <property type="component" value="Unassembled WGS sequence"/>
</dbReference>
<evidence type="ECO:0000313" key="6">
    <source>
        <dbReference type="Proteomes" id="UP000076837"/>
    </source>
</evidence>
<feature type="compositionally biased region" description="Polar residues" evidence="2">
    <location>
        <begin position="348"/>
        <end position="357"/>
    </location>
</feature>
<dbReference type="Gene3D" id="1.10.10.60">
    <property type="entry name" value="Homeodomain-like"/>
    <property type="match status" value="1"/>
</dbReference>
<feature type="region of interest" description="Disordered" evidence="2">
    <location>
        <begin position="676"/>
        <end position="697"/>
    </location>
</feature>